<dbReference type="InterPro" id="IPR025665">
    <property type="entry name" value="Beta-barrel_OMP_2"/>
</dbReference>
<proteinExistence type="predicted"/>
<dbReference type="Pfam" id="PF13568">
    <property type="entry name" value="OMP_b-brl_2"/>
    <property type="match status" value="1"/>
</dbReference>
<feature type="chain" id="PRO_5046635273" evidence="1">
    <location>
        <begin position="24"/>
        <end position="231"/>
    </location>
</feature>
<dbReference type="Proteomes" id="UP001596106">
    <property type="component" value="Unassembled WGS sequence"/>
</dbReference>
<organism evidence="3 4">
    <name type="scientific">Larkinella bovis</name>
    <dbReference type="NCBI Taxonomy" id="683041"/>
    <lineage>
        <taxon>Bacteria</taxon>
        <taxon>Pseudomonadati</taxon>
        <taxon>Bacteroidota</taxon>
        <taxon>Cytophagia</taxon>
        <taxon>Cytophagales</taxon>
        <taxon>Spirosomataceae</taxon>
        <taxon>Larkinella</taxon>
    </lineage>
</organism>
<gene>
    <name evidence="3" type="ORF">ACFPMF_20490</name>
</gene>
<feature type="domain" description="Outer membrane protein beta-barrel" evidence="2">
    <location>
        <begin position="23"/>
        <end position="202"/>
    </location>
</feature>
<evidence type="ECO:0000259" key="2">
    <source>
        <dbReference type="Pfam" id="PF13568"/>
    </source>
</evidence>
<keyword evidence="1" id="KW-0732">Signal</keyword>
<comment type="caution">
    <text evidence="3">The sequence shown here is derived from an EMBL/GenBank/DDBJ whole genome shotgun (WGS) entry which is preliminary data.</text>
</comment>
<evidence type="ECO:0000256" key="1">
    <source>
        <dbReference type="SAM" id="SignalP"/>
    </source>
</evidence>
<evidence type="ECO:0000313" key="4">
    <source>
        <dbReference type="Proteomes" id="UP001596106"/>
    </source>
</evidence>
<evidence type="ECO:0000313" key="3">
    <source>
        <dbReference type="EMBL" id="MFC5411713.1"/>
    </source>
</evidence>
<sequence>MKKPYSLLLVWLCFLLVPAVSRAQSSGKRFSFGLKAGANFSKLNDLSYQTPRLDGNGLPVMSGGQVVYDFFQQNDTHTLGITGGLYARFGSKIYLQPEVLFSVKGGKFDIIRQGLATQSVNVKVGTIDVPVLLGVRLGPLRLNAGPMASLPVLSGNLKESLQHYTTQAFRETTKQAQFGYQAGIGLSLAGMQLDLRYEGGLGKPTISEANDLNKTSSTRSNLWQLTVGFGF</sequence>
<name>A0ABW0IG29_9BACT</name>
<protein>
    <submittedName>
        <fullName evidence="3">Porin family protein</fullName>
    </submittedName>
</protein>
<feature type="signal peptide" evidence="1">
    <location>
        <begin position="1"/>
        <end position="23"/>
    </location>
</feature>
<keyword evidence="4" id="KW-1185">Reference proteome</keyword>
<dbReference type="RefSeq" id="WP_379848597.1">
    <property type="nucleotide sequence ID" value="NZ_JBHSMA010000007.1"/>
</dbReference>
<accession>A0ABW0IG29</accession>
<reference evidence="4" key="1">
    <citation type="journal article" date="2019" name="Int. J. Syst. Evol. Microbiol.">
        <title>The Global Catalogue of Microorganisms (GCM) 10K type strain sequencing project: providing services to taxonomists for standard genome sequencing and annotation.</title>
        <authorList>
            <consortium name="The Broad Institute Genomics Platform"/>
            <consortium name="The Broad Institute Genome Sequencing Center for Infectious Disease"/>
            <person name="Wu L."/>
            <person name="Ma J."/>
        </authorList>
    </citation>
    <scope>NUCLEOTIDE SEQUENCE [LARGE SCALE GENOMIC DNA]</scope>
    <source>
        <strain evidence="4">CCUG 55250</strain>
    </source>
</reference>
<dbReference type="EMBL" id="JBHSMA010000007">
    <property type="protein sequence ID" value="MFC5411713.1"/>
    <property type="molecule type" value="Genomic_DNA"/>
</dbReference>